<evidence type="ECO:0000313" key="3">
    <source>
        <dbReference type="Proteomes" id="UP000183920"/>
    </source>
</evidence>
<dbReference type="Proteomes" id="UP000183920">
    <property type="component" value="Unassembled WGS sequence"/>
</dbReference>
<reference evidence="3" key="1">
    <citation type="submission" date="2015-06" db="EMBL/GenBank/DDBJ databases">
        <authorList>
            <person name="Urmite Genomes"/>
        </authorList>
    </citation>
    <scope>NUCLEOTIDE SEQUENCE [LARGE SCALE GENOMIC DNA]</scope>
    <source>
        <strain evidence="3">CSUR P1867</strain>
    </source>
</reference>
<sequence length="64" mass="7316">MQGTNWVKCSDKLPEVGKRVLIATDYPSVYEAVRYFGNKFNRFGQEVTATHWMPLPTPPMPEGE</sequence>
<feature type="domain" description="DUF551" evidence="1">
    <location>
        <begin position="6"/>
        <end position="59"/>
    </location>
</feature>
<protein>
    <recommendedName>
        <fullName evidence="1">DUF551 domain-containing protein</fullName>
    </recommendedName>
</protein>
<name>A0A0G4QB61_9GAMM</name>
<dbReference type="AlphaFoldDB" id="A0A0G4QB61"/>
<dbReference type="InterPro" id="IPR007539">
    <property type="entry name" value="DUF551"/>
</dbReference>
<dbReference type="EMBL" id="CVRY01000004">
    <property type="protein sequence ID" value="CRL63075.1"/>
    <property type="molecule type" value="Genomic_DNA"/>
</dbReference>
<evidence type="ECO:0000259" key="1">
    <source>
        <dbReference type="Pfam" id="PF04448"/>
    </source>
</evidence>
<evidence type="ECO:0000313" key="2">
    <source>
        <dbReference type="EMBL" id="CRL63075.1"/>
    </source>
</evidence>
<proteinExistence type="predicted"/>
<organism evidence="2 3">
    <name type="scientific">Proteus penneri</name>
    <dbReference type="NCBI Taxonomy" id="102862"/>
    <lineage>
        <taxon>Bacteria</taxon>
        <taxon>Pseudomonadati</taxon>
        <taxon>Pseudomonadota</taxon>
        <taxon>Gammaproteobacteria</taxon>
        <taxon>Enterobacterales</taxon>
        <taxon>Morganellaceae</taxon>
        <taxon>Proteus</taxon>
    </lineage>
</organism>
<gene>
    <name evidence="2" type="ORF">BN1804_02320</name>
</gene>
<dbReference type="Pfam" id="PF04448">
    <property type="entry name" value="DUF551"/>
    <property type="match status" value="1"/>
</dbReference>
<accession>A0A0G4QB61</accession>
<dbReference type="RefSeq" id="WP_072064158.1">
    <property type="nucleotide sequence ID" value="NZ_CVRY01000004.1"/>
</dbReference>